<dbReference type="GO" id="GO:0007224">
    <property type="term" value="P:smoothened signaling pathway"/>
    <property type="evidence" value="ECO:0007669"/>
    <property type="project" value="InterPro"/>
</dbReference>
<feature type="region of interest" description="Disordered" evidence="2">
    <location>
        <begin position="678"/>
        <end position="711"/>
    </location>
</feature>
<feature type="coiled-coil region" evidence="1">
    <location>
        <begin position="500"/>
        <end position="527"/>
    </location>
</feature>
<proteinExistence type="predicted"/>
<dbReference type="GO" id="GO:0036064">
    <property type="term" value="C:ciliary basal body"/>
    <property type="evidence" value="ECO:0007669"/>
    <property type="project" value="TreeGrafter"/>
</dbReference>
<dbReference type="InterPro" id="IPR029246">
    <property type="entry name" value="TALPID3"/>
</dbReference>
<dbReference type="Ensembl" id="ENSGAGT00000018347.1">
    <property type="protein sequence ID" value="ENSGAGP00000016063.1"/>
    <property type="gene ID" value="ENSGAGG00000012070.1"/>
</dbReference>
<feature type="region of interest" description="Disordered" evidence="2">
    <location>
        <begin position="1207"/>
        <end position="1258"/>
    </location>
</feature>
<accession>A0A452HM90</accession>
<dbReference type="GO" id="GO:0005814">
    <property type="term" value="C:centriole"/>
    <property type="evidence" value="ECO:0007669"/>
    <property type="project" value="TreeGrafter"/>
</dbReference>
<evidence type="ECO:0000313" key="4">
    <source>
        <dbReference type="Proteomes" id="UP000291020"/>
    </source>
</evidence>
<feature type="compositionally biased region" description="Polar residues" evidence="2">
    <location>
        <begin position="1306"/>
        <end position="1319"/>
    </location>
</feature>
<feature type="coiled-coil region" evidence="1">
    <location>
        <begin position="249"/>
        <end position="293"/>
    </location>
</feature>
<sequence length="1634" mass="179817">MEVESNSSVSQDSMASFTAGDVLTRSTSLHTKEKPTGAWTAATDCTRKKVKISVKKLREVASPYQADDAALFRDKTSYIPPALSANKPLPNRSTVTTSSSVTQAVRSTLAERSSEHLLSVENDLEPTPLSQKDYSKEAAVKGVPLQVMEDGNKPEDGDIFISQYTTGEKEALRAVLKQRTQNPPVFKEVKVQLLENVSAEKKESTQDTRSAHSNIDSAATIAAATAAAIATTAPLLKVQSDLEAKVSSVSALLSKLQETDKQLQRVAEKQTNIKAQQQERSRCHDRVNELEKQMTVFMEQRIQHLEKLQQQQIHVQSHLISSAINTGGFQPVNIPSSNLVAKHSTNPELQQPLTNQVSSCHRNLFSTNAVPTQAYSSQFGNYGVCTQKSPLKTPAPRRYAPVPVSKNVKISQKISKKERPIAEKENVPKSAYGGVVDGGRLLEQILNSQETPLRQTESSEKSLLNNTKMAWHSERECRPPALQTDSFPAFEGPLQDYNSINKTVKKAEDVLQDLGQLKREMHGMLQEAKAWKSDMNDFVKPTNPVVAPSLAECHQVSKPSILQTVKAPKSVLKDAERILRGVQNNKKVLEENLEAIIRAKDGDAMYTFINALTTNRHVLEEIRIRKTVDEWIKAISVEIQAEMAKNDYEQTQYNQKDPKTPWIKRTQNTRDMKTNKEIKAKTKKPQGSLTKKYLSAAKPSQKQSENNFGRQSLRSYSVSETLLKKEGRAEGPLKASAVVQNEEYLSQVYGKPIYQGHRSTLKKAPYLRFNSPSPKSKPQRPKVIECVRGTKVKSARTQTNSCTQKVIISPKRQRPLSAPLKESHYLFSPSREMPDLSGPLEGHLIPMAIPLGQMQINGISPQPAGVVIGKPHPVTVTTSVLPTSPKPQPKLKKPNIAVIEMRSEKKDPPKLTVQVLPNVDIDSISNDSVTINQASTSSEAALLPVSSLIQGPEQTQYEEEELKFPGTNFVDVTDIIQDQEEEDRIPELSEPILEFNRQTEVVSPKYNGPPFPPTAPASQQPADILDEIIERRETLENRLISWVEQEVMARIISGMYPVQQERVPSVSASDSEESEAVTSDIVEATGGGGFQLFVSAGVPVNSEMISHFVNEALTETIAVMLGDREAQKAVPAANVLQSTTVLPESVVSTPLATPPHTPLPEKEPAPVKTPVSSPSVTEIGGDVGEQEQMTEKGFDIPAATTPICTPVFTPVDTPPRVTTPSPPVSEHGSDATRMGSPEPPNPWGDAELPLDEEKPSPLNEETLHPRAVVMSVAKDEEPEMLILPSPEPVRPFESLPCEPRVPSPLHTPSSGPSTHESSLTVTETETADKPISEGEVLFSYGQLVAARALAEGGLSLPNLSESLTSTLHDANEMDYDPPSEGQVMRRPHRGYHRDPMLSLFAKLNQAPVALHEVIYHSEDSDNSVGELSEGQRPRLTRAAESILMGHSVYTDQVAGLVTEQRPHRVPSPGECDRVTAELLGDAADVSHGPMSMAELESQPLLNPAPQTAQTNNRLTSLSEDLPEKQSQKVVQVEPVRSRVIHVRNKSEVTQQQDSQGDMDRTHVEPNMYLTLLLKDKAYAPGIKLTVTGRPNDSSDSYDASTRIQCASDRSQIVPTETRRKLEIEYIKQLSVQII</sequence>
<evidence type="ECO:0000256" key="2">
    <source>
        <dbReference type="SAM" id="MobiDB-lite"/>
    </source>
</evidence>
<organism evidence="3 4">
    <name type="scientific">Gopherus agassizii</name>
    <name type="common">Agassiz's desert tortoise</name>
    <dbReference type="NCBI Taxonomy" id="38772"/>
    <lineage>
        <taxon>Eukaryota</taxon>
        <taxon>Metazoa</taxon>
        <taxon>Chordata</taxon>
        <taxon>Craniata</taxon>
        <taxon>Vertebrata</taxon>
        <taxon>Euteleostomi</taxon>
        <taxon>Archelosauria</taxon>
        <taxon>Testudinata</taxon>
        <taxon>Testudines</taxon>
        <taxon>Cryptodira</taxon>
        <taxon>Durocryptodira</taxon>
        <taxon>Testudinoidea</taxon>
        <taxon>Testudinidae</taxon>
        <taxon>Gopherus</taxon>
    </lineage>
</organism>
<keyword evidence="4" id="KW-1185">Reference proteome</keyword>
<feature type="coiled-coil region" evidence="1">
    <location>
        <begin position="572"/>
        <end position="599"/>
    </location>
</feature>
<feature type="compositionally biased region" description="Polar residues" evidence="2">
    <location>
        <begin position="698"/>
        <end position="711"/>
    </location>
</feature>
<keyword evidence="1" id="KW-0175">Coiled coil</keyword>
<feature type="region of interest" description="Disordered" evidence="2">
    <location>
        <begin position="1293"/>
        <end position="1319"/>
    </location>
</feature>
<reference evidence="3" key="3">
    <citation type="submission" date="2025-09" db="UniProtKB">
        <authorList>
            <consortium name="Ensembl"/>
        </authorList>
    </citation>
    <scope>IDENTIFICATION</scope>
</reference>
<reference evidence="4" key="1">
    <citation type="journal article" date="2017" name="PLoS ONE">
        <title>The Agassiz's desert tortoise genome provides a resource for the conservation of a threatened species.</title>
        <authorList>
            <person name="Tollis M."/>
            <person name="DeNardo D.F."/>
            <person name="Cornelius J.A."/>
            <person name="Dolby G.A."/>
            <person name="Edwards T."/>
            <person name="Henen B.T."/>
            <person name="Karl A.E."/>
            <person name="Murphy R.W."/>
            <person name="Kusumi K."/>
        </authorList>
    </citation>
    <scope>NUCLEOTIDE SEQUENCE [LARGE SCALE GENOMIC DNA]</scope>
</reference>
<feature type="region of interest" description="Disordered" evidence="2">
    <location>
        <begin position="1150"/>
        <end position="1176"/>
    </location>
</feature>
<dbReference type="Proteomes" id="UP000291020">
    <property type="component" value="Unassembled WGS sequence"/>
</dbReference>
<dbReference type="STRING" id="38772.ENSGAGP00000016063"/>
<evidence type="ECO:0000313" key="3">
    <source>
        <dbReference type="Ensembl" id="ENSGAGP00000016063.1"/>
    </source>
</evidence>
<protein>
    <submittedName>
        <fullName evidence="3">Uncharacterized protein</fullName>
    </submittedName>
</protein>
<evidence type="ECO:0000256" key="1">
    <source>
        <dbReference type="SAM" id="Coils"/>
    </source>
</evidence>
<dbReference type="Pfam" id="PF15324">
    <property type="entry name" value="TALPID3"/>
    <property type="match status" value="1"/>
</dbReference>
<feature type="compositionally biased region" description="Low complexity" evidence="2">
    <location>
        <begin position="1207"/>
        <end position="1219"/>
    </location>
</feature>
<name>A0A452HM90_9SAUR</name>
<dbReference type="PANTHER" id="PTHR15721:SF2">
    <property type="entry name" value="PROTEIN TALPID3"/>
    <property type="match status" value="1"/>
</dbReference>
<reference evidence="3" key="2">
    <citation type="submission" date="2025-08" db="UniProtKB">
        <authorList>
            <consortium name="Ensembl"/>
        </authorList>
    </citation>
    <scope>IDENTIFICATION</scope>
</reference>
<dbReference type="PANTHER" id="PTHR15721">
    <property type="entry name" value="KIAA0586 PROTEIN"/>
    <property type="match status" value="1"/>
</dbReference>